<evidence type="ECO:0000256" key="2">
    <source>
        <dbReference type="ARBA" id="ARBA00023136"/>
    </source>
</evidence>
<dbReference type="Gene3D" id="3.40.710.10">
    <property type="entry name" value="DD-peptidase/beta-lactamase superfamily"/>
    <property type="match status" value="1"/>
</dbReference>
<dbReference type="eggNOG" id="COG1680">
    <property type="taxonomic scope" value="Bacteria"/>
</dbReference>
<dbReference type="RefSeq" id="WP_006316509.1">
    <property type="nucleotide sequence ID" value="NZ_ARZA01000256.1"/>
</dbReference>
<dbReference type="GO" id="GO:0016020">
    <property type="term" value="C:membrane"/>
    <property type="evidence" value="ECO:0007669"/>
    <property type="project" value="UniProtKB-SubCell"/>
</dbReference>
<keyword evidence="5" id="KW-1185">Reference proteome</keyword>
<comment type="caution">
    <text evidence="4">The sequence shown here is derived from an EMBL/GenBank/DDBJ whole genome shotgun (WGS) entry which is preliminary data.</text>
</comment>
<proteinExistence type="predicted"/>
<dbReference type="InterPro" id="IPR012338">
    <property type="entry name" value="Beta-lactam/transpept-like"/>
</dbReference>
<evidence type="ECO:0000256" key="1">
    <source>
        <dbReference type="ARBA" id="ARBA00004370"/>
    </source>
</evidence>
<feature type="domain" description="Beta-lactamase-related" evidence="3">
    <location>
        <begin position="29"/>
        <end position="339"/>
    </location>
</feature>
<comment type="subcellular location">
    <subcellularLocation>
        <location evidence="1">Membrane</location>
    </subcellularLocation>
</comment>
<evidence type="ECO:0000313" key="4">
    <source>
        <dbReference type="EMBL" id="EOC99676.1"/>
    </source>
</evidence>
<dbReference type="PANTHER" id="PTHR46825:SF11">
    <property type="entry name" value="PENICILLIN-BINDING PROTEIN 4"/>
    <property type="match status" value="1"/>
</dbReference>
<name>R1ASN0_9FIRM</name>
<sequence length="366" mass="42073">MGKKRVEIKNFMKGFGNMRLEISNIKDIVDKKKDFSGVVFIKEKGNEIYKQAFGYANRSYKVLNNIDTKFGIASGCKLFTAIAICQLADKGTISFETKLKDCLNIDFPKFDSNITIHHLLTHSSGIPDYFDEEVMNDFSELWNERPMYNIKTPKDFLPMFQNRNMDFTPGDRFKYNNAGYILLGLVVEEQTGVEFSEYIEKNIFEPCEMFDSGYFSLDRLPINTANGYIKEKSGEWKTNIYSIPIIGGPDGGAYTTVRDLSKIWNGIFTNKILSKKATKTMLKPHINVKGDFNYGYGVWISKKDNEIFKYYIMGEDPGVSMMSSVYPKYNIEVTIIGNIEFGTWDIAKEIQSLISRESKNEDKRYI</sequence>
<evidence type="ECO:0000313" key="5">
    <source>
        <dbReference type="Proteomes" id="UP000013378"/>
    </source>
</evidence>
<dbReference type="InterPro" id="IPR001466">
    <property type="entry name" value="Beta-lactam-related"/>
</dbReference>
<dbReference type="PANTHER" id="PTHR46825">
    <property type="entry name" value="D-ALANYL-D-ALANINE-CARBOXYPEPTIDASE/ENDOPEPTIDASE AMPH"/>
    <property type="match status" value="1"/>
</dbReference>
<dbReference type="PATRIC" id="fig|1304284.3.peg.2268"/>
<dbReference type="Pfam" id="PF00144">
    <property type="entry name" value="Beta-lactamase"/>
    <property type="match status" value="1"/>
</dbReference>
<reference evidence="4 5" key="1">
    <citation type="journal article" date="2015" name="Geomicrobiol. J.">
        <title>Caldisalinibacter kiritimatiensis gen. nov., sp. nov., a moderately thermohalophilic thiosulfate-reducing bacterium from a hypersaline microbial mat.</title>
        <authorList>
            <person name="Ben Hania W."/>
            <person name="Joseph M."/>
            <person name="Fiebig A."/>
            <person name="Bunk B."/>
            <person name="Klenk H.-P."/>
            <person name="Fardeau M.-L."/>
            <person name="Spring S."/>
        </authorList>
    </citation>
    <scope>NUCLEOTIDE SEQUENCE [LARGE SCALE GENOMIC DNA]</scope>
    <source>
        <strain evidence="4 5">L21-TH-D2</strain>
    </source>
</reference>
<evidence type="ECO:0000259" key="3">
    <source>
        <dbReference type="Pfam" id="PF00144"/>
    </source>
</evidence>
<dbReference type="InterPro" id="IPR050491">
    <property type="entry name" value="AmpC-like"/>
</dbReference>
<protein>
    <submittedName>
        <fullName evidence="4">Penicillin-binding protein</fullName>
    </submittedName>
</protein>
<accession>R1ASN0</accession>
<dbReference type="STRING" id="1304284.L21TH_2319"/>
<dbReference type="EMBL" id="ARZA01000256">
    <property type="protein sequence ID" value="EOC99676.1"/>
    <property type="molecule type" value="Genomic_DNA"/>
</dbReference>
<dbReference type="AlphaFoldDB" id="R1ASN0"/>
<organism evidence="4 5">
    <name type="scientific">Caldisalinibacter kiritimatiensis</name>
    <dbReference type="NCBI Taxonomy" id="1304284"/>
    <lineage>
        <taxon>Bacteria</taxon>
        <taxon>Bacillati</taxon>
        <taxon>Bacillota</taxon>
        <taxon>Tissierellia</taxon>
        <taxon>Tissierellales</taxon>
        <taxon>Thermohalobacteraceae</taxon>
        <taxon>Caldisalinibacter</taxon>
    </lineage>
</organism>
<keyword evidence="2" id="KW-0472">Membrane</keyword>
<dbReference type="SUPFAM" id="SSF56601">
    <property type="entry name" value="beta-lactamase/transpeptidase-like"/>
    <property type="match status" value="1"/>
</dbReference>
<gene>
    <name evidence="4" type="ORF">L21TH_2319</name>
</gene>
<dbReference type="Proteomes" id="UP000013378">
    <property type="component" value="Unassembled WGS sequence"/>
</dbReference>